<gene>
    <name evidence="2" type="ORF">AVDCRST_MAG41-1686</name>
</gene>
<keyword evidence="2" id="KW-0689">Ribosomal protein</keyword>
<sequence length="86" mass="9208">GEHQVPAQAHQDQREGAPSQQVGQVVAEDGRAPLPRGRRRWRPRPDAGGPAARFPAAGQGREQGRHPRQPGGEQEVGDGAARQLPL</sequence>
<dbReference type="EMBL" id="CADCTP010000154">
    <property type="protein sequence ID" value="CAA9245639.1"/>
    <property type="molecule type" value="Genomic_DNA"/>
</dbReference>
<feature type="non-terminal residue" evidence="2">
    <location>
        <position position="86"/>
    </location>
</feature>
<keyword evidence="2" id="KW-0687">Ribonucleoprotein</keyword>
<dbReference type="GO" id="GO:0005840">
    <property type="term" value="C:ribosome"/>
    <property type="evidence" value="ECO:0007669"/>
    <property type="project" value="UniProtKB-KW"/>
</dbReference>
<reference evidence="2" key="1">
    <citation type="submission" date="2020-02" db="EMBL/GenBank/DDBJ databases">
        <authorList>
            <person name="Meier V. D."/>
        </authorList>
    </citation>
    <scope>NUCLEOTIDE SEQUENCE</scope>
    <source>
        <strain evidence="2">AVDCRST_MAG41</strain>
    </source>
</reference>
<feature type="compositionally biased region" description="Low complexity" evidence="1">
    <location>
        <begin position="46"/>
        <end position="60"/>
    </location>
</feature>
<protein>
    <submittedName>
        <fullName evidence="2">SSU ribosomal protein S20p</fullName>
    </submittedName>
</protein>
<feature type="region of interest" description="Disordered" evidence="1">
    <location>
        <begin position="1"/>
        <end position="86"/>
    </location>
</feature>
<evidence type="ECO:0000256" key="1">
    <source>
        <dbReference type="SAM" id="MobiDB-lite"/>
    </source>
</evidence>
<accession>A0A6J4IBN5</accession>
<proteinExistence type="predicted"/>
<organism evidence="2">
    <name type="scientific">uncultured Mycobacteriales bacterium</name>
    <dbReference type="NCBI Taxonomy" id="581187"/>
    <lineage>
        <taxon>Bacteria</taxon>
        <taxon>Bacillati</taxon>
        <taxon>Actinomycetota</taxon>
        <taxon>Actinomycetes</taxon>
        <taxon>Mycobacteriales</taxon>
        <taxon>environmental samples</taxon>
    </lineage>
</organism>
<dbReference type="AlphaFoldDB" id="A0A6J4IBN5"/>
<evidence type="ECO:0000313" key="2">
    <source>
        <dbReference type="EMBL" id="CAA9245639.1"/>
    </source>
</evidence>
<name>A0A6J4IBN5_9ACTN</name>
<feature type="non-terminal residue" evidence="2">
    <location>
        <position position="1"/>
    </location>
</feature>